<dbReference type="Pfam" id="PF01498">
    <property type="entry name" value="HTH_Tnp_Tc3_2"/>
    <property type="match status" value="1"/>
</dbReference>
<dbReference type="GO" id="GO:0003677">
    <property type="term" value="F:DNA binding"/>
    <property type="evidence" value="ECO:0007669"/>
    <property type="project" value="InterPro"/>
</dbReference>
<evidence type="ECO:0000313" key="2">
    <source>
        <dbReference type="EMBL" id="PHH58685.1"/>
    </source>
</evidence>
<dbReference type="EMBL" id="NJEU01002056">
    <property type="protein sequence ID" value="PHH58685.1"/>
    <property type="molecule type" value="Genomic_DNA"/>
</dbReference>
<proteinExistence type="predicted"/>
<protein>
    <recommendedName>
        <fullName evidence="1">Transposase Tc1-like domain-containing protein</fullName>
    </recommendedName>
</protein>
<dbReference type="GO" id="GO:0006313">
    <property type="term" value="P:DNA transposition"/>
    <property type="evidence" value="ECO:0007669"/>
    <property type="project" value="InterPro"/>
</dbReference>
<reference evidence="2 3" key="1">
    <citation type="submission" date="2017-06" db="EMBL/GenBank/DDBJ databases">
        <title>Ant-infecting Ophiocordyceps genomes reveal a high diversity of potential behavioral manipulation genes and a possible major role for enterotoxins.</title>
        <authorList>
            <person name="De Bekker C."/>
            <person name="Evans H.C."/>
            <person name="Brachmann A."/>
            <person name="Hughes D.P."/>
        </authorList>
    </citation>
    <scope>NUCLEOTIDE SEQUENCE [LARGE SCALE GENOMIC DNA]</scope>
    <source>
        <strain evidence="2 3">1348a</strain>
    </source>
</reference>
<name>A0A2C5XN76_9HYPO</name>
<dbReference type="InterPro" id="IPR002492">
    <property type="entry name" value="Transposase_Tc1-like"/>
</dbReference>
<sequence>MSVSDSTLRRALDQAGIRKWVSRKKVHLTNDRAKKRLAFARFWQGKEDELLESIFSDESSIQNKSSNPGG</sequence>
<dbReference type="OrthoDB" id="5151590at2759"/>
<comment type="caution">
    <text evidence="2">The sequence shown here is derived from an EMBL/GenBank/DDBJ whole genome shotgun (WGS) entry which is preliminary data.</text>
</comment>
<dbReference type="AlphaFoldDB" id="A0A2C5XN76"/>
<feature type="domain" description="Transposase Tc1-like" evidence="1">
    <location>
        <begin position="2"/>
        <end position="43"/>
    </location>
</feature>
<evidence type="ECO:0000313" key="3">
    <source>
        <dbReference type="Proteomes" id="UP000224854"/>
    </source>
</evidence>
<dbReference type="GO" id="GO:0015074">
    <property type="term" value="P:DNA integration"/>
    <property type="evidence" value="ECO:0007669"/>
    <property type="project" value="InterPro"/>
</dbReference>
<organism evidence="2 3">
    <name type="scientific">Ophiocordyceps australis</name>
    <dbReference type="NCBI Taxonomy" id="1399860"/>
    <lineage>
        <taxon>Eukaryota</taxon>
        <taxon>Fungi</taxon>
        <taxon>Dikarya</taxon>
        <taxon>Ascomycota</taxon>
        <taxon>Pezizomycotina</taxon>
        <taxon>Sordariomycetes</taxon>
        <taxon>Hypocreomycetidae</taxon>
        <taxon>Hypocreales</taxon>
        <taxon>Ophiocordycipitaceae</taxon>
        <taxon>Ophiocordyceps</taxon>
    </lineage>
</organism>
<accession>A0A2C5XN76</accession>
<keyword evidence="3" id="KW-1185">Reference proteome</keyword>
<gene>
    <name evidence="2" type="ORF">CDD82_2782</name>
</gene>
<evidence type="ECO:0000259" key="1">
    <source>
        <dbReference type="Pfam" id="PF01498"/>
    </source>
</evidence>
<dbReference type="Proteomes" id="UP000224854">
    <property type="component" value="Unassembled WGS sequence"/>
</dbReference>